<protein>
    <submittedName>
        <fullName evidence="1">Uncharacterized protein</fullName>
    </submittedName>
</protein>
<name>A0A4Y2P7E2_ARAVE</name>
<gene>
    <name evidence="2" type="ORF">AVEN_128697_1</name>
    <name evidence="1" type="ORF">AVEN_236926_1</name>
</gene>
<keyword evidence="3" id="KW-1185">Reference proteome</keyword>
<dbReference type="AlphaFoldDB" id="A0A4Y2P7E2"/>
<sequence>MDGNGLNPNALPVQEEASDKKINLVKEEEGLEDLEGSVFVYSKKPDCAEVTRKLFGDKPRRFEPWSDDEDYLTRNPSPSPNFYTTLEKGCLTSTNSAYVRPSHIANVLRNSLEPNTARRQPEAETVLNVQFKGWHNRLLKISMKLLKEEIFQYSGSQPFISRVALD</sequence>
<dbReference type="EMBL" id="BGPR01010596">
    <property type="protein sequence ID" value="GBN46976.1"/>
    <property type="molecule type" value="Genomic_DNA"/>
</dbReference>
<comment type="caution">
    <text evidence="1">The sequence shown here is derived from an EMBL/GenBank/DDBJ whole genome shotgun (WGS) entry which is preliminary data.</text>
</comment>
<evidence type="ECO:0000313" key="3">
    <source>
        <dbReference type="Proteomes" id="UP000499080"/>
    </source>
</evidence>
<proteinExistence type="predicted"/>
<reference evidence="1 3" key="1">
    <citation type="journal article" date="2019" name="Sci. Rep.">
        <title>Orb-weaving spider Araneus ventricosus genome elucidates the spidroin gene catalogue.</title>
        <authorList>
            <person name="Kono N."/>
            <person name="Nakamura H."/>
            <person name="Ohtoshi R."/>
            <person name="Moran D.A.P."/>
            <person name="Shinohara A."/>
            <person name="Yoshida Y."/>
            <person name="Fujiwara M."/>
            <person name="Mori M."/>
            <person name="Tomita M."/>
            <person name="Arakawa K."/>
        </authorList>
    </citation>
    <scope>NUCLEOTIDE SEQUENCE [LARGE SCALE GENOMIC DNA]</scope>
</reference>
<evidence type="ECO:0000313" key="2">
    <source>
        <dbReference type="EMBL" id="GBN46976.1"/>
    </source>
</evidence>
<accession>A0A4Y2P7E2</accession>
<dbReference type="Proteomes" id="UP000499080">
    <property type="component" value="Unassembled WGS sequence"/>
</dbReference>
<dbReference type="EMBL" id="BGPR01010595">
    <property type="protein sequence ID" value="GBN46973.1"/>
    <property type="molecule type" value="Genomic_DNA"/>
</dbReference>
<evidence type="ECO:0000313" key="1">
    <source>
        <dbReference type="EMBL" id="GBN46973.1"/>
    </source>
</evidence>
<organism evidence="1 3">
    <name type="scientific">Araneus ventricosus</name>
    <name type="common">Orbweaver spider</name>
    <name type="synonym">Epeira ventricosa</name>
    <dbReference type="NCBI Taxonomy" id="182803"/>
    <lineage>
        <taxon>Eukaryota</taxon>
        <taxon>Metazoa</taxon>
        <taxon>Ecdysozoa</taxon>
        <taxon>Arthropoda</taxon>
        <taxon>Chelicerata</taxon>
        <taxon>Arachnida</taxon>
        <taxon>Araneae</taxon>
        <taxon>Araneomorphae</taxon>
        <taxon>Entelegynae</taxon>
        <taxon>Araneoidea</taxon>
        <taxon>Araneidae</taxon>
        <taxon>Araneus</taxon>
    </lineage>
</organism>